<dbReference type="EMBL" id="BNAJ01000009">
    <property type="protein sequence ID" value="GHF53658.1"/>
    <property type="molecule type" value="Genomic_DNA"/>
</dbReference>
<gene>
    <name evidence="3" type="ORF">GCM10017781_32340</name>
    <name evidence="4" type="ORF">HNQ07_003496</name>
</gene>
<keyword evidence="1" id="KW-0479">Metal-binding</keyword>
<dbReference type="AlphaFoldDB" id="A0A7W8KH31"/>
<keyword evidence="6" id="KW-1185">Reference proteome</keyword>
<name>A0A7W8KH31_9DEIO</name>
<dbReference type="Proteomes" id="UP000539473">
    <property type="component" value="Unassembled WGS sequence"/>
</dbReference>
<organism evidence="4 5">
    <name type="scientific">Deinococcus metalli</name>
    <dbReference type="NCBI Taxonomy" id="1141878"/>
    <lineage>
        <taxon>Bacteria</taxon>
        <taxon>Thermotogati</taxon>
        <taxon>Deinococcota</taxon>
        <taxon>Deinococci</taxon>
        <taxon>Deinococcales</taxon>
        <taxon>Deinococcaceae</taxon>
        <taxon>Deinococcus</taxon>
    </lineage>
</organism>
<evidence type="ECO:0000313" key="4">
    <source>
        <dbReference type="EMBL" id="MBB5377995.1"/>
    </source>
</evidence>
<dbReference type="InterPro" id="IPR023298">
    <property type="entry name" value="ATPase_P-typ_TM_dom_sf"/>
</dbReference>
<dbReference type="GO" id="GO:0046872">
    <property type="term" value="F:metal ion binding"/>
    <property type="evidence" value="ECO:0007669"/>
    <property type="project" value="UniProtKB-KW"/>
</dbReference>
<evidence type="ECO:0000313" key="3">
    <source>
        <dbReference type="EMBL" id="GHF53658.1"/>
    </source>
</evidence>
<evidence type="ECO:0000256" key="2">
    <source>
        <dbReference type="SAM" id="Phobius"/>
    </source>
</evidence>
<dbReference type="Proteomes" id="UP000619376">
    <property type="component" value="Unassembled WGS sequence"/>
</dbReference>
<dbReference type="PANTHER" id="PTHR46594:SF4">
    <property type="entry name" value="P-TYPE CATION-TRANSPORTING ATPASE"/>
    <property type="match status" value="1"/>
</dbReference>
<dbReference type="Gene3D" id="1.20.1110.10">
    <property type="entry name" value="Calcium-transporting ATPase, transmembrane domain"/>
    <property type="match status" value="1"/>
</dbReference>
<keyword evidence="2" id="KW-1133">Transmembrane helix</keyword>
<evidence type="ECO:0000313" key="6">
    <source>
        <dbReference type="Proteomes" id="UP000619376"/>
    </source>
</evidence>
<protein>
    <submittedName>
        <fullName evidence="4">Cation transport ATPase</fullName>
    </submittedName>
</protein>
<evidence type="ECO:0000256" key="1">
    <source>
        <dbReference type="ARBA" id="ARBA00022723"/>
    </source>
</evidence>
<reference evidence="6" key="2">
    <citation type="journal article" date="2019" name="Int. J. Syst. Evol. Microbiol.">
        <title>The Global Catalogue of Microorganisms (GCM) 10K type strain sequencing project: providing services to taxonomists for standard genome sequencing and annotation.</title>
        <authorList>
            <consortium name="The Broad Institute Genomics Platform"/>
            <consortium name="The Broad Institute Genome Sequencing Center for Infectious Disease"/>
            <person name="Wu L."/>
            <person name="Ma J."/>
        </authorList>
    </citation>
    <scope>NUCLEOTIDE SEQUENCE [LARGE SCALE GENOMIC DNA]</scope>
    <source>
        <strain evidence="6">CGMCC 1.18437</strain>
    </source>
</reference>
<reference evidence="3" key="4">
    <citation type="submission" date="2024-05" db="EMBL/GenBank/DDBJ databases">
        <authorList>
            <person name="Sun Q."/>
            <person name="Zhou Y."/>
        </authorList>
    </citation>
    <scope>NUCLEOTIDE SEQUENCE</scope>
    <source>
        <strain evidence="3">CGMCC 1.18437</strain>
    </source>
</reference>
<dbReference type="SUPFAM" id="SSF81665">
    <property type="entry name" value="Calcium ATPase, transmembrane domain M"/>
    <property type="match status" value="1"/>
</dbReference>
<comment type="caution">
    <text evidence="4">The sequence shown here is derived from an EMBL/GenBank/DDBJ whole genome shotgun (WGS) entry which is preliminary data.</text>
</comment>
<feature type="transmembrane region" description="Helical" evidence="2">
    <location>
        <begin position="58"/>
        <end position="81"/>
    </location>
</feature>
<sequence length="188" mass="19667">MVLTFRATAVGIDTALSRIVQLVQNADVNKAPALHLADTAGKDLVSVAPGSNLMAFQVWMLFGQTMVFALTTAVSIVVIACPDALALARPTAIMVGVGKAARESALLTTATAFEGWPSRVLEKTAPTLTDCSTSVTTSSPTYRSIFIEESSGQGRARVRWSGQVAVRGCGTSAEFRGQPLTAPAVIPE</sequence>
<accession>A0A7W8KH31</accession>
<dbReference type="PANTHER" id="PTHR46594">
    <property type="entry name" value="P-TYPE CATION-TRANSPORTING ATPASE"/>
    <property type="match status" value="1"/>
</dbReference>
<reference evidence="3" key="1">
    <citation type="journal article" date="2014" name="Int. J. Syst. Evol. Microbiol.">
        <title>Complete genome of a new Firmicutes species belonging to the dominant human colonic microbiota ('Ruminococcus bicirculans') reveals two chromosomes and a selective capacity to utilize plant glucans.</title>
        <authorList>
            <consortium name="NISC Comparative Sequencing Program"/>
            <person name="Wegmann U."/>
            <person name="Louis P."/>
            <person name="Goesmann A."/>
            <person name="Henrissat B."/>
            <person name="Duncan S.H."/>
            <person name="Flint H.J."/>
        </authorList>
    </citation>
    <scope>NUCLEOTIDE SEQUENCE</scope>
    <source>
        <strain evidence="3">CGMCC 1.18437</strain>
    </source>
</reference>
<dbReference type="RefSeq" id="WP_184114055.1">
    <property type="nucleotide sequence ID" value="NZ_BNAJ01000009.1"/>
</dbReference>
<dbReference type="EMBL" id="JACHFK010000010">
    <property type="protein sequence ID" value="MBB5377995.1"/>
    <property type="molecule type" value="Genomic_DNA"/>
</dbReference>
<evidence type="ECO:0000313" key="5">
    <source>
        <dbReference type="Proteomes" id="UP000539473"/>
    </source>
</evidence>
<reference evidence="4 5" key="3">
    <citation type="submission" date="2020-08" db="EMBL/GenBank/DDBJ databases">
        <title>Genomic Encyclopedia of Type Strains, Phase IV (KMG-IV): sequencing the most valuable type-strain genomes for metagenomic binning, comparative biology and taxonomic classification.</title>
        <authorList>
            <person name="Goeker M."/>
        </authorList>
    </citation>
    <scope>NUCLEOTIDE SEQUENCE [LARGE SCALE GENOMIC DNA]</scope>
    <source>
        <strain evidence="4 5">DSM 27521</strain>
    </source>
</reference>
<keyword evidence="2" id="KW-0812">Transmembrane</keyword>
<keyword evidence="2" id="KW-0472">Membrane</keyword>
<proteinExistence type="predicted"/>